<dbReference type="PANTHER" id="PTHR12631">
    <property type="entry name" value="ALPHA-L-IDURONIDASE"/>
    <property type="match status" value="1"/>
</dbReference>
<dbReference type="InterPro" id="IPR017853">
    <property type="entry name" value="GH"/>
</dbReference>
<dbReference type="AlphaFoldDB" id="A0A5B0X1F2"/>
<dbReference type="SUPFAM" id="SSF51445">
    <property type="entry name" value="(Trans)glycosidases"/>
    <property type="match status" value="1"/>
</dbReference>
<evidence type="ECO:0000313" key="1">
    <source>
        <dbReference type="EMBL" id="KAA1192495.1"/>
    </source>
</evidence>
<evidence type="ECO:0000313" key="2">
    <source>
        <dbReference type="Proteomes" id="UP000323708"/>
    </source>
</evidence>
<dbReference type="GO" id="GO:0005975">
    <property type="term" value="P:carbohydrate metabolic process"/>
    <property type="evidence" value="ECO:0007669"/>
    <property type="project" value="InterPro"/>
</dbReference>
<name>A0A5B0X1F2_9GAMM</name>
<organism evidence="1 2">
    <name type="scientific">Pseudohalioglobus sediminis</name>
    <dbReference type="NCBI Taxonomy" id="2606449"/>
    <lineage>
        <taxon>Bacteria</taxon>
        <taxon>Pseudomonadati</taxon>
        <taxon>Pseudomonadota</taxon>
        <taxon>Gammaproteobacteria</taxon>
        <taxon>Cellvibrionales</taxon>
        <taxon>Halieaceae</taxon>
        <taxon>Pseudohalioglobus</taxon>
    </lineage>
</organism>
<gene>
    <name evidence="1" type="ORF">F0M18_07435</name>
</gene>
<comment type="caution">
    <text evidence="1">The sequence shown here is derived from an EMBL/GenBank/DDBJ whole genome shotgun (WGS) entry which is preliminary data.</text>
</comment>
<keyword evidence="2" id="KW-1185">Reference proteome</keyword>
<reference evidence="1 2" key="1">
    <citation type="submission" date="2019-09" db="EMBL/GenBank/DDBJ databases">
        <authorList>
            <person name="Chen X.-Y."/>
        </authorList>
    </citation>
    <scope>NUCLEOTIDE SEQUENCE [LARGE SCALE GENOMIC DNA]</scope>
    <source>
        <strain evidence="1 2">NY5</strain>
    </source>
</reference>
<dbReference type="EMBL" id="VTUX01000003">
    <property type="protein sequence ID" value="KAA1192495.1"/>
    <property type="molecule type" value="Genomic_DNA"/>
</dbReference>
<dbReference type="PANTHER" id="PTHR12631:SF10">
    <property type="entry name" value="BETA-XYLOSIDASE-LIKE PROTEIN-RELATED"/>
    <property type="match status" value="1"/>
</dbReference>
<dbReference type="InterPro" id="IPR051923">
    <property type="entry name" value="Glycosyl_Hydrolase_39"/>
</dbReference>
<proteinExistence type="predicted"/>
<keyword evidence="1" id="KW-0378">Hydrolase</keyword>
<dbReference type="RefSeq" id="WP_149610788.1">
    <property type="nucleotide sequence ID" value="NZ_VTUX01000003.1"/>
</dbReference>
<sequence length="390" mass="44754">MSGLPEFLWSVGEESSDPWSVKDGQPYRIDQLDYSGHMRHQQADLQSIADLGVRHVRYGMPWRLTETQPGLYDWSLWDRALEACERAGLVPLIDMLHFGQPDFCRGYADPAWVDHFVRYVEAFLARYPQARYFTPVNEPAWTAITAGYLGAWNDRLASEPDFARILANITLANLEALARIDADRDNVWVSAETFNIPIALSPDLQAEVERRRYLGWLVWDLHLGLEPREEGAEFLGAVDPETLQRIKALARRDRLIAGHDIYPHNFQFFGGEAPALSIRERVALYERDARDWYQRYQVPFWISETSNFGLPIAEQEQWLDELLAAVGRMRADGLPMVGLCWYSRGDQYDWQTLLVEPTGQVTEVGLFDTARSPRPVAKTFADHVRRGTPI</sequence>
<dbReference type="GO" id="GO:0004553">
    <property type="term" value="F:hydrolase activity, hydrolyzing O-glycosyl compounds"/>
    <property type="evidence" value="ECO:0007669"/>
    <property type="project" value="InterPro"/>
</dbReference>
<protein>
    <submittedName>
        <fullName evidence="1">Family 1 glycosylhydrolase</fullName>
    </submittedName>
</protein>
<accession>A0A5B0X1F2</accession>
<dbReference type="Proteomes" id="UP000323708">
    <property type="component" value="Unassembled WGS sequence"/>
</dbReference>
<dbReference type="Gene3D" id="3.20.20.80">
    <property type="entry name" value="Glycosidases"/>
    <property type="match status" value="1"/>
</dbReference>